<dbReference type="EMBL" id="JTDI01000007">
    <property type="protein sequence ID" value="KHK89513.1"/>
    <property type="molecule type" value="Genomic_DNA"/>
</dbReference>
<dbReference type="RefSeq" id="WP_039288458.1">
    <property type="nucleotide sequence ID" value="NZ_JTDI01000007.1"/>
</dbReference>
<accession>A0A0B1ZJQ8</accession>
<evidence type="ECO:0000313" key="2">
    <source>
        <dbReference type="Proteomes" id="UP000031057"/>
    </source>
</evidence>
<sequence>MRTTYLEATVRLYHLDSGPEGGAANTLFYGPLTEAMQVAAQQSEEVQDGLFIATDNDVVAYLDLLEG</sequence>
<comment type="caution">
    <text evidence="1">The sequence shown here is derived from an EMBL/GenBank/DDBJ whole genome shotgun (WGS) entry which is preliminary data.</text>
</comment>
<dbReference type="AlphaFoldDB" id="A0A0B1ZJQ8"/>
<dbReference type="OrthoDB" id="7509162at2"/>
<evidence type="ECO:0000313" key="1">
    <source>
        <dbReference type="EMBL" id="KHK89513.1"/>
    </source>
</evidence>
<gene>
    <name evidence="1" type="ORF">LK12_20645</name>
</gene>
<dbReference type="Proteomes" id="UP000031057">
    <property type="component" value="Unassembled WGS sequence"/>
</dbReference>
<name>A0A0B1ZJQ8_9SPHN</name>
<keyword evidence="2" id="KW-1185">Reference proteome</keyword>
<organism evidence="1 2">
    <name type="scientific">Novosphingobium malaysiense</name>
    <dbReference type="NCBI Taxonomy" id="1348853"/>
    <lineage>
        <taxon>Bacteria</taxon>
        <taxon>Pseudomonadati</taxon>
        <taxon>Pseudomonadota</taxon>
        <taxon>Alphaproteobacteria</taxon>
        <taxon>Sphingomonadales</taxon>
        <taxon>Sphingomonadaceae</taxon>
        <taxon>Novosphingobium</taxon>
    </lineage>
</organism>
<reference evidence="1 2" key="1">
    <citation type="submission" date="2014-10" db="EMBL/GenBank/DDBJ databases">
        <title>Genome sequence of Novosphingobium malaysiense MUSC 273(T).</title>
        <authorList>
            <person name="Lee L.-H."/>
        </authorList>
    </citation>
    <scope>NUCLEOTIDE SEQUENCE [LARGE SCALE GENOMIC DNA]</scope>
    <source>
        <strain evidence="1 2">MUSC 273</strain>
    </source>
</reference>
<protein>
    <submittedName>
        <fullName evidence="1">Uncharacterized protein</fullName>
    </submittedName>
</protein>
<proteinExistence type="predicted"/>